<dbReference type="PANTHER" id="PTHR11070">
    <property type="entry name" value="UVRD / RECB / PCRA DNA HELICASE FAMILY MEMBER"/>
    <property type="match status" value="1"/>
</dbReference>
<evidence type="ECO:0000256" key="12">
    <source>
        <dbReference type="PROSITE-ProRule" id="PRU00560"/>
    </source>
</evidence>
<evidence type="ECO:0000313" key="15">
    <source>
        <dbReference type="Proteomes" id="UP000003856"/>
    </source>
</evidence>
<dbReference type="Gene3D" id="1.10.486.10">
    <property type="entry name" value="PCRA, domain 4"/>
    <property type="match status" value="1"/>
</dbReference>
<keyword evidence="3 12" id="KW-0378">Hydrolase</keyword>
<keyword evidence="6" id="KW-0238">DNA-binding</keyword>
<dbReference type="InterPro" id="IPR014016">
    <property type="entry name" value="UvrD-like_ATP-bd"/>
</dbReference>
<dbReference type="Pfam" id="PF00580">
    <property type="entry name" value="UvrD-helicase"/>
    <property type="match status" value="1"/>
</dbReference>
<evidence type="ECO:0000256" key="9">
    <source>
        <dbReference type="ARBA" id="ARBA00034808"/>
    </source>
</evidence>
<dbReference type="Gene3D" id="3.40.50.300">
    <property type="entry name" value="P-loop containing nucleotide triphosphate hydrolases"/>
    <property type="match status" value="2"/>
</dbReference>
<evidence type="ECO:0000313" key="14">
    <source>
        <dbReference type="EMBL" id="EER62150.1"/>
    </source>
</evidence>
<dbReference type="GO" id="GO:0005524">
    <property type="term" value="F:ATP binding"/>
    <property type="evidence" value="ECO:0007669"/>
    <property type="project" value="UniProtKB-UniRule"/>
</dbReference>
<evidence type="ECO:0000256" key="3">
    <source>
        <dbReference type="ARBA" id="ARBA00022801"/>
    </source>
</evidence>
<dbReference type="PROSITE" id="PS51198">
    <property type="entry name" value="UVRD_HELICASE_ATP_BIND"/>
    <property type="match status" value="1"/>
</dbReference>
<evidence type="ECO:0000256" key="7">
    <source>
        <dbReference type="ARBA" id="ARBA00023235"/>
    </source>
</evidence>
<dbReference type="PATRIC" id="fig|573060.9.peg.4943"/>
<dbReference type="CDD" id="cd17932">
    <property type="entry name" value="DEXQc_UvrD"/>
    <property type="match status" value="1"/>
</dbReference>
<dbReference type="Gene3D" id="1.10.10.160">
    <property type="match status" value="1"/>
</dbReference>
<dbReference type="SUPFAM" id="SSF52540">
    <property type="entry name" value="P-loop containing nucleoside triphosphate hydrolases"/>
    <property type="match status" value="1"/>
</dbReference>
<evidence type="ECO:0000256" key="8">
    <source>
        <dbReference type="ARBA" id="ARBA00034617"/>
    </source>
</evidence>
<evidence type="ECO:0000256" key="2">
    <source>
        <dbReference type="ARBA" id="ARBA00022741"/>
    </source>
</evidence>
<evidence type="ECO:0000256" key="10">
    <source>
        <dbReference type="ARBA" id="ARBA00034923"/>
    </source>
</evidence>
<dbReference type="InterPro" id="IPR027417">
    <property type="entry name" value="P-loop_NTPase"/>
</dbReference>
<evidence type="ECO:0000256" key="11">
    <source>
        <dbReference type="ARBA" id="ARBA00048988"/>
    </source>
</evidence>
<sequence length="592" mass="65236">MSDRAAYLRAAAQLRGNAGQWAAYESRGHCIVLAGPGSGKTKTLTTKMARLLAEDVAEPRGVACITFNNECARELEGRLAALGVEPDGRVFIGTVHSFSLTQIILPYAKVAGLGLPDDFGVATRAERQAALSNAVLRTMDYAGNPQDWEFRLASYRRSILNRDSVQWQETDPELAGLVEAYEAELRLRGLIDFDDMPLLAVRALREKPWLQRALLAKYPVLVVDEYQDLGLALHRMVMGLCFSAGMRLFAVGDADQSIYGFNGAQPELLRRLSEREDVETVRLRLNYRSGTRIVAASSVALGEERGYEAAEGAPLGTVFVHAVQGAYPQQARHLIANLLQRAMAGKPGLRYRDVAVLYPAAWIGDSVADAARQAGIPVVRTDGNALYPRASRLMQWLELCAQWCCGGWRAGDPRFSRLVAEGRRLFAESIRGEDQVGDFHRRLIDGLWNVRDPSLPLHAWLVRLKEQLIDPLGLGCVSLRDELETLAAFVARTSPEGDCPGMLLGEMAGDGGGLDRLTLSSLHSAKGREFAVVFLFGMDAGRLPRNDAGRQQLAEARRLFYVGFTRAKSEVHLIHTVGRASQFVDELEQHLR</sequence>
<keyword evidence="7" id="KW-0413">Isomerase</keyword>
<feature type="binding site" evidence="12">
    <location>
        <begin position="34"/>
        <end position="41"/>
    </location>
    <ligand>
        <name>ATP</name>
        <dbReference type="ChEBI" id="CHEBI:30616"/>
    </ligand>
</feature>
<name>C5T042_ACIDE</name>
<keyword evidence="2 12" id="KW-0547">Nucleotide-binding</keyword>
<evidence type="ECO:0000259" key="13">
    <source>
        <dbReference type="PROSITE" id="PS51198"/>
    </source>
</evidence>
<dbReference type="RefSeq" id="WP_005792917.1">
    <property type="nucleotide sequence ID" value="NZ_ACQT01000003.1"/>
</dbReference>
<dbReference type="Pfam" id="PF13361">
    <property type="entry name" value="UvrD_C"/>
    <property type="match status" value="1"/>
</dbReference>
<dbReference type="GO" id="GO:0000725">
    <property type="term" value="P:recombinational repair"/>
    <property type="evidence" value="ECO:0007669"/>
    <property type="project" value="TreeGrafter"/>
</dbReference>
<evidence type="ECO:0000256" key="5">
    <source>
        <dbReference type="ARBA" id="ARBA00022840"/>
    </source>
</evidence>
<dbReference type="OrthoDB" id="1100019at2"/>
<comment type="catalytic activity">
    <reaction evidence="8">
        <text>Couples ATP hydrolysis with the unwinding of duplex DNA by translocating in the 3'-5' direction.</text>
        <dbReference type="EC" id="5.6.2.4"/>
    </reaction>
</comment>
<accession>C5T042</accession>
<keyword evidence="4 12" id="KW-0347">Helicase</keyword>
<reference evidence="14 15" key="1">
    <citation type="submission" date="2009-05" db="EMBL/GenBank/DDBJ databases">
        <title>The draft genome of Acidovorax delafieldii 2AN.</title>
        <authorList>
            <consortium name="US DOE Joint Genome Institute (JGI-PGF)"/>
            <person name="Lucas S."/>
            <person name="Copeland A."/>
            <person name="Lapidus A."/>
            <person name="Glavina del Rio T."/>
            <person name="Tice H."/>
            <person name="Bruce D."/>
            <person name="Goodwin L."/>
            <person name="Pitluck S."/>
            <person name="Larimer F."/>
            <person name="Land M.L."/>
            <person name="Hauser L."/>
            <person name="Shelobolina E.S."/>
            <person name="Picardal F."/>
            <person name="Roden E."/>
            <person name="Emerson D."/>
        </authorList>
    </citation>
    <scope>NUCLEOTIDE SEQUENCE [LARGE SCALE GENOMIC DNA]</scope>
    <source>
        <strain evidence="14 15">2AN</strain>
    </source>
</reference>
<evidence type="ECO:0000256" key="4">
    <source>
        <dbReference type="ARBA" id="ARBA00022806"/>
    </source>
</evidence>
<dbReference type="GO" id="GO:0043138">
    <property type="term" value="F:3'-5' DNA helicase activity"/>
    <property type="evidence" value="ECO:0007669"/>
    <property type="project" value="UniProtKB-EC"/>
</dbReference>
<keyword evidence="15" id="KW-1185">Reference proteome</keyword>
<comment type="caution">
    <text evidence="14">The sequence shown here is derived from an EMBL/GenBank/DDBJ whole genome shotgun (WGS) entry which is preliminary data.</text>
</comment>
<comment type="catalytic activity">
    <reaction evidence="11">
        <text>ATP + H2O = ADP + phosphate + H(+)</text>
        <dbReference type="Rhea" id="RHEA:13065"/>
        <dbReference type="ChEBI" id="CHEBI:15377"/>
        <dbReference type="ChEBI" id="CHEBI:15378"/>
        <dbReference type="ChEBI" id="CHEBI:30616"/>
        <dbReference type="ChEBI" id="CHEBI:43474"/>
        <dbReference type="ChEBI" id="CHEBI:456216"/>
        <dbReference type="EC" id="5.6.2.4"/>
    </reaction>
</comment>
<proteinExistence type="inferred from homology"/>
<dbReference type="EMBL" id="ACQT01000003">
    <property type="protein sequence ID" value="EER62150.1"/>
    <property type="molecule type" value="Genomic_DNA"/>
</dbReference>
<organism evidence="14 15">
    <name type="scientific">Acidovorax delafieldii 2AN</name>
    <dbReference type="NCBI Taxonomy" id="573060"/>
    <lineage>
        <taxon>Bacteria</taxon>
        <taxon>Pseudomonadati</taxon>
        <taxon>Pseudomonadota</taxon>
        <taxon>Betaproteobacteria</taxon>
        <taxon>Burkholderiales</taxon>
        <taxon>Comamonadaceae</taxon>
        <taxon>Acidovorax</taxon>
    </lineage>
</organism>
<dbReference type="GO" id="GO:0003677">
    <property type="term" value="F:DNA binding"/>
    <property type="evidence" value="ECO:0007669"/>
    <property type="project" value="UniProtKB-KW"/>
</dbReference>
<dbReference type="GO" id="GO:0016887">
    <property type="term" value="F:ATP hydrolysis activity"/>
    <property type="evidence" value="ECO:0007669"/>
    <property type="project" value="RHEA"/>
</dbReference>
<evidence type="ECO:0000256" key="1">
    <source>
        <dbReference type="ARBA" id="ARBA00009922"/>
    </source>
</evidence>
<dbReference type="InterPro" id="IPR000212">
    <property type="entry name" value="DNA_helicase_UvrD/REP"/>
</dbReference>
<dbReference type="Proteomes" id="UP000003856">
    <property type="component" value="Unassembled WGS sequence"/>
</dbReference>
<comment type="similarity">
    <text evidence="1">Belongs to the helicase family. UvrD subfamily.</text>
</comment>
<keyword evidence="5 12" id="KW-0067">ATP-binding</keyword>
<dbReference type="EC" id="5.6.2.4" evidence="9"/>
<dbReference type="PANTHER" id="PTHR11070:SF2">
    <property type="entry name" value="ATP-DEPENDENT DNA HELICASE SRS2"/>
    <property type="match status" value="1"/>
</dbReference>
<feature type="domain" description="UvrD-like helicase ATP-binding" evidence="13">
    <location>
        <begin position="13"/>
        <end position="290"/>
    </location>
</feature>
<dbReference type="AlphaFoldDB" id="C5T042"/>
<dbReference type="InterPro" id="IPR014017">
    <property type="entry name" value="DNA_helicase_UvrD-like_C"/>
</dbReference>
<dbReference type="InterPro" id="IPR013986">
    <property type="entry name" value="DExx_box_DNA_helicase_dom_sf"/>
</dbReference>
<gene>
    <name evidence="14" type="ORF">AcdelDRAFT_0272</name>
</gene>
<protein>
    <recommendedName>
        <fullName evidence="9">DNA 3'-5' helicase</fullName>
        <ecNumber evidence="9">5.6.2.4</ecNumber>
    </recommendedName>
    <alternativeName>
        <fullName evidence="10">DNA 3'-5' helicase II</fullName>
    </alternativeName>
</protein>
<evidence type="ECO:0000256" key="6">
    <source>
        <dbReference type="ARBA" id="ARBA00023125"/>
    </source>
</evidence>